<dbReference type="GO" id="GO:0005739">
    <property type="term" value="C:mitochondrion"/>
    <property type="evidence" value="ECO:0007669"/>
    <property type="project" value="TreeGrafter"/>
</dbReference>
<dbReference type="InterPro" id="IPR000905">
    <property type="entry name" value="Gcp-like_dom"/>
</dbReference>
<dbReference type="PANTHER" id="PTHR11735">
    <property type="entry name" value="TRNA N6-ADENOSINE THREONYLCARBAMOYLTRANSFERASE"/>
    <property type="match status" value="1"/>
</dbReference>
<comment type="caution">
    <text evidence="2">The sequence shown here is derived from an EMBL/GenBank/DDBJ whole genome shotgun (WGS) entry which is preliminary data.</text>
</comment>
<dbReference type="AlphaFoldDB" id="A0AAD4FC34"/>
<gene>
    <name evidence="2" type="ORF">G6011_05590</name>
</gene>
<evidence type="ECO:0000313" key="2">
    <source>
        <dbReference type="EMBL" id="KAG9187719.1"/>
    </source>
</evidence>
<organism evidence="2 3">
    <name type="scientific">Alternaria panax</name>
    <dbReference type="NCBI Taxonomy" id="48097"/>
    <lineage>
        <taxon>Eukaryota</taxon>
        <taxon>Fungi</taxon>
        <taxon>Dikarya</taxon>
        <taxon>Ascomycota</taxon>
        <taxon>Pezizomycotina</taxon>
        <taxon>Dothideomycetes</taxon>
        <taxon>Pleosporomycetidae</taxon>
        <taxon>Pleosporales</taxon>
        <taxon>Pleosporineae</taxon>
        <taxon>Pleosporaceae</taxon>
        <taxon>Alternaria</taxon>
        <taxon>Alternaria sect. Panax</taxon>
    </lineage>
</organism>
<dbReference type="PROSITE" id="PS01016">
    <property type="entry name" value="GLYCOPROTEASE"/>
    <property type="match status" value="1"/>
</dbReference>
<accession>A0AAD4FC34</accession>
<reference evidence="2" key="1">
    <citation type="submission" date="2021-07" db="EMBL/GenBank/DDBJ databases">
        <title>Genome Resource of American Ginseng Black Spot Pathogen Alternaria panax.</title>
        <authorList>
            <person name="Qiu C."/>
            <person name="Wang W."/>
            <person name="Liu Z."/>
        </authorList>
    </citation>
    <scope>NUCLEOTIDE SEQUENCE</scope>
    <source>
        <strain evidence="2">BNCC115425</strain>
    </source>
</reference>
<dbReference type="EMBL" id="JAANER010000007">
    <property type="protein sequence ID" value="KAG9187719.1"/>
    <property type="molecule type" value="Genomic_DNA"/>
</dbReference>
<dbReference type="GO" id="GO:0061711">
    <property type="term" value="F:tRNA N(6)-L-threonylcarbamoyladenine synthase activity"/>
    <property type="evidence" value="ECO:0007669"/>
    <property type="project" value="UniProtKB-EC"/>
</dbReference>
<evidence type="ECO:0000259" key="1">
    <source>
        <dbReference type="Pfam" id="PF00814"/>
    </source>
</evidence>
<dbReference type="PANTHER" id="PTHR11735:SF6">
    <property type="entry name" value="TRNA N6-ADENOSINE THREONYLCARBAMOYLTRANSFERASE, MITOCHONDRIAL"/>
    <property type="match status" value="1"/>
</dbReference>
<evidence type="ECO:0000313" key="3">
    <source>
        <dbReference type="Proteomes" id="UP001199106"/>
    </source>
</evidence>
<name>A0AAD4FC34_9PLEO</name>
<keyword evidence="2" id="KW-0012">Acyltransferase</keyword>
<dbReference type="EC" id="2.3.1.234" evidence="2"/>
<dbReference type="Proteomes" id="UP001199106">
    <property type="component" value="Unassembled WGS sequence"/>
</dbReference>
<sequence>MHGVDASRHHHHISRIPATSAYLRGMRPRGNVFHAVVRPRTLHPPQWRPRRCLMTLAIETSCDDTSVAVIEKGTHHGRPVARLHFHKKVTSDNAIYQGVHPLVSLVSHQESLATLVHEAICALPMRDGHVPPDAHTTPTSAVDLAARKLPDFVSVTRGPGMRSNLFTGLDTAKGLAVAWQKPLVGVHHMQAHALTPRMVSALEAYPEPQDGDIRASPAETAPHNSTPAEVIPTFPFLSVLASGGHTLLIHSASLTDHRVLGSTNDIAVGECLDKIARVVLPAETLQISKSTMYGALLEAFALPDSLRTRPTSGNPSTAASKPSVYTAKTYLDAHRYQFSWYQVPTNHEDAMRKSATKWGWSLNRPLTKAGGGVKINSLELSFSGITTMVERIVRFGMHAVTRKFNKVERASVDVSIEERMDLARETMRAAFEHVASRVVLGLQSQQDVVAAPAVVMAGGVAANLFLRHM</sequence>
<dbReference type="Pfam" id="PF00814">
    <property type="entry name" value="TsaD"/>
    <property type="match status" value="2"/>
</dbReference>
<feature type="domain" description="Gcp-like" evidence="1">
    <location>
        <begin position="151"/>
        <end position="202"/>
    </location>
</feature>
<dbReference type="Gene3D" id="3.30.420.40">
    <property type="match status" value="2"/>
</dbReference>
<feature type="domain" description="Gcp-like" evidence="1">
    <location>
        <begin position="233"/>
        <end position="303"/>
    </location>
</feature>
<dbReference type="InterPro" id="IPR043129">
    <property type="entry name" value="ATPase_NBD"/>
</dbReference>
<dbReference type="SUPFAM" id="SSF53067">
    <property type="entry name" value="Actin-like ATPase domain"/>
    <property type="match status" value="2"/>
</dbReference>
<protein>
    <submittedName>
        <fullName evidence="2">N6-L-threonylcarbamoyladenine synthase</fullName>
        <ecNumber evidence="2">2.3.1.234</ecNumber>
    </submittedName>
</protein>
<dbReference type="InterPro" id="IPR017860">
    <property type="entry name" value="Peptidase_M22_CS"/>
</dbReference>
<keyword evidence="2" id="KW-0808">Transferase</keyword>
<proteinExistence type="predicted"/>
<dbReference type="GO" id="GO:0072670">
    <property type="term" value="P:mitochondrial tRNA threonylcarbamoyladenosine modification"/>
    <property type="evidence" value="ECO:0007669"/>
    <property type="project" value="TreeGrafter"/>
</dbReference>
<keyword evidence="3" id="KW-1185">Reference proteome</keyword>